<feature type="chain" id="PRO_5014653801" evidence="2">
    <location>
        <begin position="24"/>
        <end position="288"/>
    </location>
</feature>
<feature type="signal peptide" evidence="2">
    <location>
        <begin position="1"/>
        <end position="23"/>
    </location>
</feature>
<organism evidence="3">
    <name type="scientific">Fagus sylvatica</name>
    <name type="common">Beechnut</name>
    <dbReference type="NCBI Taxonomy" id="28930"/>
    <lineage>
        <taxon>Eukaryota</taxon>
        <taxon>Viridiplantae</taxon>
        <taxon>Streptophyta</taxon>
        <taxon>Embryophyta</taxon>
        <taxon>Tracheophyta</taxon>
        <taxon>Spermatophyta</taxon>
        <taxon>Magnoliopsida</taxon>
        <taxon>eudicotyledons</taxon>
        <taxon>Gunneridae</taxon>
        <taxon>Pentapetalae</taxon>
        <taxon>rosids</taxon>
        <taxon>fabids</taxon>
        <taxon>Fagales</taxon>
        <taxon>Fagaceae</taxon>
        <taxon>Fagus</taxon>
    </lineage>
</organism>
<evidence type="ECO:0000313" key="3">
    <source>
        <dbReference type="EMBL" id="SPC91798.1"/>
    </source>
</evidence>
<sequence>MDFTSGVCAVILVGSRLAFLASGSLPSSGPLSTSPLFAPSRLPLASDPDFPLARRWDSSRIERMTARTLLELRMTVDCIRDADIIFQPYSAALSQRPEVFRAVALSRLRLWIRTSRSWELLLGERTVRQLGDEAVVPVDPSPLMTIEDVHSASSELRVAASWVEWPWTVISFGLLGRSRDLRVRYCVSSLSCRSAWIVIRLIWTEYRERWPVCRRRRQREGEMRRDLASRDAEVARLAAAVRRLEEQLQGMGITPVTGADLSGLGQPSSSPPRDPVSRDWFFDDPPSS</sequence>
<accession>A0A2N9FX27</accession>
<proteinExistence type="predicted"/>
<reference evidence="3" key="1">
    <citation type="submission" date="2018-02" db="EMBL/GenBank/DDBJ databases">
        <authorList>
            <person name="Cohen D.B."/>
            <person name="Kent A.D."/>
        </authorList>
    </citation>
    <scope>NUCLEOTIDE SEQUENCE</scope>
</reference>
<keyword evidence="2" id="KW-0732">Signal</keyword>
<dbReference type="EMBL" id="OIVN01001255">
    <property type="protein sequence ID" value="SPC91798.1"/>
    <property type="molecule type" value="Genomic_DNA"/>
</dbReference>
<dbReference type="AlphaFoldDB" id="A0A2N9FX27"/>
<evidence type="ECO:0000256" key="2">
    <source>
        <dbReference type="SAM" id="SignalP"/>
    </source>
</evidence>
<evidence type="ECO:0000256" key="1">
    <source>
        <dbReference type="SAM" id="MobiDB-lite"/>
    </source>
</evidence>
<feature type="region of interest" description="Disordered" evidence="1">
    <location>
        <begin position="254"/>
        <end position="288"/>
    </location>
</feature>
<name>A0A2N9FX27_FAGSY</name>
<gene>
    <name evidence="3" type="ORF">FSB_LOCUS19680</name>
</gene>
<protein>
    <submittedName>
        <fullName evidence="3">Uncharacterized protein</fullName>
    </submittedName>
</protein>